<evidence type="ECO:0008006" key="5">
    <source>
        <dbReference type="Google" id="ProtNLM"/>
    </source>
</evidence>
<accession>A0A2K1JQ00</accession>
<keyword evidence="1" id="KW-0732">Signal</keyword>
<dbReference type="EnsemblPlants" id="Pp3c12_8710V3.2">
    <property type="protein sequence ID" value="PAC:32973465.CDS.1"/>
    <property type="gene ID" value="Pp3c12_8710"/>
</dbReference>
<dbReference type="Gramene" id="Pp3c12_8710V3.1">
    <property type="protein sequence ID" value="PAC:32973464.CDS.1"/>
    <property type="gene ID" value="Pp3c12_8710"/>
</dbReference>
<name>A0A2K1JQ00_PHYPA</name>
<dbReference type="AlphaFoldDB" id="A0A2K1JQ00"/>
<feature type="signal peptide" evidence="1">
    <location>
        <begin position="1"/>
        <end position="17"/>
    </location>
</feature>
<evidence type="ECO:0000256" key="1">
    <source>
        <dbReference type="SAM" id="SignalP"/>
    </source>
</evidence>
<evidence type="ECO:0000313" key="3">
    <source>
        <dbReference type="EnsemblPlants" id="PAC:32973464.CDS.1"/>
    </source>
</evidence>
<organism evidence="2">
    <name type="scientific">Physcomitrium patens</name>
    <name type="common">Spreading-leaved earth moss</name>
    <name type="synonym">Physcomitrella patens</name>
    <dbReference type="NCBI Taxonomy" id="3218"/>
    <lineage>
        <taxon>Eukaryota</taxon>
        <taxon>Viridiplantae</taxon>
        <taxon>Streptophyta</taxon>
        <taxon>Embryophyta</taxon>
        <taxon>Bryophyta</taxon>
        <taxon>Bryophytina</taxon>
        <taxon>Bryopsida</taxon>
        <taxon>Funariidae</taxon>
        <taxon>Funariales</taxon>
        <taxon>Funariaceae</taxon>
        <taxon>Physcomitrium</taxon>
    </lineage>
</organism>
<protein>
    <recommendedName>
        <fullName evidence="5">Secreted protein</fullName>
    </recommendedName>
</protein>
<dbReference type="EMBL" id="ABEU02000012">
    <property type="protein sequence ID" value="PNR43613.1"/>
    <property type="molecule type" value="Genomic_DNA"/>
</dbReference>
<evidence type="ECO:0000313" key="4">
    <source>
        <dbReference type="Proteomes" id="UP000006727"/>
    </source>
</evidence>
<proteinExistence type="predicted"/>
<sequence length="72" mass="7681">MASTMLTFTVTIVNVNAAVLSMAVLANAEAPKSAPAPVQSAGVHTVQVLSIHELRDMLELLVIIMFSLKFDL</sequence>
<feature type="chain" id="PRO_5036318980" description="Secreted protein" evidence="1">
    <location>
        <begin position="18"/>
        <end position="72"/>
    </location>
</feature>
<gene>
    <name evidence="2" type="ORF">PHYPA_015994</name>
</gene>
<dbReference type="EnsemblPlants" id="Pp3c12_8710V3.1">
    <property type="protein sequence ID" value="PAC:32973464.CDS.1"/>
    <property type="gene ID" value="Pp3c12_8710"/>
</dbReference>
<dbReference type="Gramene" id="Pp3c12_8710V3.2">
    <property type="protein sequence ID" value="PAC:32973465.CDS.1"/>
    <property type="gene ID" value="Pp3c12_8710"/>
</dbReference>
<reference evidence="3" key="3">
    <citation type="submission" date="2020-12" db="UniProtKB">
        <authorList>
            <consortium name="EnsemblPlants"/>
        </authorList>
    </citation>
    <scope>IDENTIFICATION</scope>
</reference>
<keyword evidence="4" id="KW-1185">Reference proteome</keyword>
<dbReference type="InParanoid" id="A0A2K1JQ00"/>
<dbReference type="Proteomes" id="UP000006727">
    <property type="component" value="Chromosome 12"/>
</dbReference>
<reference evidence="2 4" key="2">
    <citation type="journal article" date="2018" name="Plant J.">
        <title>The Physcomitrella patens chromosome-scale assembly reveals moss genome structure and evolution.</title>
        <authorList>
            <person name="Lang D."/>
            <person name="Ullrich K.K."/>
            <person name="Murat F."/>
            <person name="Fuchs J."/>
            <person name="Jenkins J."/>
            <person name="Haas F.B."/>
            <person name="Piednoel M."/>
            <person name="Gundlach H."/>
            <person name="Van Bel M."/>
            <person name="Meyberg R."/>
            <person name="Vives C."/>
            <person name="Morata J."/>
            <person name="Symeonidi A."/>
            <person name="Hiss M."/>
            <person name="Muchero W."/>
            <person name="Kamisugi Y."/>
            <person name="Saleh O."/>
            <person name="Blanc G."/>
            <person name="Decker E.L."/>
            <person name="van Gessel N."/>
            <person name="Grimwood J."/>
            <person name="Hayes R.D."/>
            <person name="Graham S.W."/>
            <person name="Gunter L.E."/>
            <person name="McDaniel S.F."/>
            <person name="Hoernstein S.N.W."/>
            <person name="Larsson A."/>
            <person name="Li F.W."/>
            <person name="Perroud P.F."/>
            <person name="Phillips J."/>
            <person name="Ranjan P."/>
            <person name="Rokshar D.S."/>
            <person name="Rothfels C.J."/>
            <person name="Schneider L."/>
            <person name="Shu S."/>
            <person name="Stevenson D.W."/>
            <person name="Thummler F."/>
            <person name="Tillich M."/>
            <person name="Villarreal Aguilar J.C."/>
            <person name="Widiez T."/>
            <person name="Wong G.K."/>
            <person name="Wymore A."/>
            <person name="Zhang Y."/>
            <person name="Zimmer A.D."/>
            <person name="Quatrano R.S."/>
            <person name="Mayer K.F.X."/>
            <person name="Goodstein D."/>
            <person name="Casacuberta J.M."/>
            <person name="Vandepoele K."/>
            <person name="Reski R."/>
            <person name="Cuming A.C."/>
            <person name="Tuskan G.A."/>
            <person name="Maumus F."/>
            <person name="Salse J."/>
            <person name="Schmutz J."/>
            <person name="Rensing S.A."/>
        </authorList>
    </citation>
    <scope>NUCLEOTIDE SEQUENCE [LARGE SCALE GENOMIC DNA]</scope>
    <source>
        <strain evidence="3 4">cv. Gransden 2004</strain>
    </source>
</reference>
<evidence type="ECO:0000313" key="2">
    <source>
        <dbReference type="EMBL" id="PNR43613.1"/>
    </source>
</evidence>
<reference evidence="2 4" key="1">
    <citation type="journal article" date="2008" name="Science">
        <title>The Physcomitrella genome reveals evolutionary insights into the conquest of land by plants.</title>
        <authorList>
            <person name="Rensing S."/>
            <person name="Lang D."/>
            <person name="Zimmer A."/>
            <person name="Terry A."/>
            <person name="Salamov A."/>
            <person name="Shapiro H."/>
            <person name="Nishiyama T."/>
            <person name="Perroud P.-F."/>
            <person name="Lindquist E."/>
            <person name="Kamisugi Y."/>
            <person name="Tanahashi T."/>
            <person name="Sakakibara K."/>
            <person name="Fujita T."/>
            <person name="Oishi K."/>
            <person name="Shin-I T."/>
            <person name="Kuroki Y."/>
            <person name="Toyoda A."/>
            <person name="Suzuki Y."/>
            <person name="Hashimoto A."/>
            <person name="Yamaguchi K."/>
            <person name="Sugano A."/>
            <person name="Kohara Y."/>
            <person name="Fujiyama A."/>
            <person name="Anterola A."/>
            <person name="Aoki S."/>
            <person name="Ashton N."/>
            <person name="Barbazuk W.B."/>
            <person name="Barker E."/>
            <person name="Bennetzen J."/>
            <person name="Bezanilla M."/>
            <person name="Blankenship R."/>
            <person name="Cho S.H."/>
            <person name="Dutcher S."/>
            <person name="Estelle M."/>
            <person name="Fawcett J.A."/>
            <person name="Gundlach H."/>
            <person name="Hanada K."/>
            <person name="Heyl A."/>
            <person name="Hicks K.A."/>
            <person name="Hugh J."/>
            <person name="Lohr M."/>
            <person name="Mayer K."/>
            <person name="Melkozernov A."/>
            <person name="Murata T."/>
            <person name="Nelson D."/>
            <person name="Pils B."/>
            <person name="Prigge M."/>
            <person name="Reiss B."/>
            <person name="Renner T."/>
            <person name="Rombauts S."/>
            <person name="Rushton P."/>
            <person name="Sanderfoot A."/>
            <person name="Schween G."/>
            <person name="Shiu S.-H."/>
            <person name="Stueber K."/>
            <person name="Theodoulou F.L."/>
            <person name="Tu H."/>
            <person name="Van de Peer Y."/>
            <person name="Verrier P.J."/>
            <person name="Waters E."/>
            <person name="Wood A."/>
            <person name="Yang L."/>
            <person name="Cove D."/>
            <person name="Cuming A."/>
            <person name="Hasebe M."/>
            <person name="Lucas S."/>
            <person name="Mishler D.B."/>
            <person name="Reski R."/>
            <person name="Grigoriev I."/>
            <person name="Quatrano R.S."/>
            <person name="Boore J.L."/>
        </authorList>
    </citation>
    <scope>NUCLEOTIDE SEQUENCE [LARGE SCALE GENOMIC DNA]</scope>
    <source>
        <strain evidence="3 4">cv. Gransden 2004</strain>
    </source>
</reference>